<sequence length="150" mass="17115">MHGLILVVVLVLGALFMGKFISPILHQVALTKTLLAHPGKVHTISHPGSWNPRNWKMRYIRIHPNEGLPFSGRIGFTFLGKTWFFGKFEAEEGEDIYLHTFFGRGSTRFLVHIEIQGDQEIMIGLTESIDTSFPRRVIEFPPTIFQRIGI</sequence>
<gene>
    <name evidence="1" type="ORF">COV59_00940</name>
</gene>
<organism evidence="1 2">
    <name type="scientific">Candidatus Magasanikbacteria bacterium CG11_big_fil_rev_8_21_14_0_20_39_34</name>
    <dbReference type="NCBI Taxonomy" id="1974653"/>
    <lineage>
        <taxon>Bacteria</taxon>
        <taxon>Candidatus Magasanikiibacteriota</taxon>
    </lineage>
</organism>
<evidence type="ECO:0000313" key="1">
    <source>
        <dbReference type="EMBL" id="PIR04397.1"/>
    </source>
</evidence>
<proteinExistence type="predicted"/>
<accession>A0A2H0N689</accession>
<name>A0A2H0N689_9BACT</name>
<dbReference type="Proteomes" id="UP000229600">
    <property type="component" value="Unassembled WGS sequence"/>
</dbReference>
<dbReference type="EMBL" id="PCWN01000003">
    <property type="protein sequence ID" value="PIR04397.1"/>
    <property type="molecule type" value="Genomic_DNA"/>
</dbReference>
<dbReference type="AlphaFoldDB" id="A0A2H0N689"/>
<protein>
    <submittedName>
        <fullName evidence="1">Uncharacterized protein</fullName>
    </submittedName>
</protein>
<comment type="caution">
    <text evidence="1">The sequence shown here is derived from an EMBL/GenBank/DDBJ whole genome shotgun (WGS) entry which is preliminary data.</text>
</comment>
<reference evidence="1 2" key="1">
    <citation type="submission" date="2017-09" db="EMBL/GenBank/DDBJ databases">
        <title>Depth-based differentiation of microbial function through sediment-hosted aquifers and enrichment of novel symbionts in the deep terrestrial subsurface.</title>
        <authorList>
            <person name="Probst A.J."/>
            <person name="Ladd B."/>
            <person name="Jarett J.K."/>
            <person name="Geller-Mcgrath D.E."/>
            <person name="Sieber C.M."/>
            <person name="Emerson J.B."/>
            <person name="Anantharaman K."/>
            <person name="Thomas B.C."/>
            <person name="Malmstrom R."/>
            <person name="Stieglmeier M."/>
            <person name="Klingl A."/>
            <person name="Woyke T."/>
            <person name="Ryan C.M."/>
            <person name="Banfield J.F."/>
        </authorList>
    </citation>
    <scope>NUCLEOTIDE SEQUENCE [LARGE SCALE GENOMIC DNA]</scope>
    <source>
        <strain evidence="1">CG11_big_fil_rev_8_21_14_0_20_39_34</strain>
    </source>
</reference>
<evidence type="ECO:0000313" key="2">
    <source>
        <dbReference type="Proteomes" id="UP000229600"/>
    </source>
</evidence>